<dbReference type="OrthoDB" id="2454247at2"/>
<dbReference type="Pfam" id="PF11148">
    <property type="entry name" value="DUF2922"/>
    <property type="match status" value="1"/>
</dbReference>
<organism evidence="1 2">
    <name type="scientific">Lysinibacillus fusiformis</name>
    <dbReference type="NCBI Taxonomy" id="28031"/>
    <lineage>
        <taxon>Bacteria</taxon>
        <taxon>Bacillati</taxon>
        <taxon>Bacillota</taxon>
        <taxon>Bacilli</taxon>
        <taxon>Bacillales</taxon>
        <taxon>Bacillaceae</taxon>
        <taxon>Lysinibacillus</taxon>
    </lineage>
</organism>
<gene>
    <name evidence="1" type="ORF">BG258_08060</name>
</gene>
<evidence type="ECO:0000313" key="1">
    <source>
        <dbReference type="EMBL" id="ODV55863.1"/>
    </source>
</evidence>
<protein>
    <recommendedName>
        <fullName evidence="3">DUF2922 domain-containing protein</fullName>
    </recommendedName>
</protein>
<reference evidence="1 2" key="1">
    <citation type="submission" date="2016-09" db="EMBL/GenBank/DDBJ databases">
        <title>Draft genome sequence of the soil isolate, Lysinibacillus fusiformis M5, a potential hypoxanthine producer.</title>
        <authorList>
            <person name="Gallegos-Monterrosa R."/>
            <person name="Maroti G."/>
            <person name="Balint B."/>
            <person name="Kovacs A.T."/>
        </authorList>
    </citation>
    <scope>NUCLEOTIDE SEQUENCE [LARGE SCALE GENOMIC DNA]</scope>
    <source>
        <strain evidence="1 2">M5</strain>
    </source>
</reference>
<comment type="caution">
    <text evidence="1">The sequence shown here is derived from an EMBL/GenBank/DDBJ whole genome shotgun (WGS) entry which is preliminary data.</text>
</comment>
<evidence type="ECO:0000313" key="2">
    <source>
        <dbReference type="Proteomes" id="UP000094784"/>
    </source>
</evidence>
<proteinExistence type="predicted"/>
<dbReference type="RefSeq" id="WP_069480900.1">
    <property type="nucleotide sequence ID" value="NZ_JACUVP010000001.1"/>
</dbReference>
<accession>A0A1E4R5Y8</accession>
<dbReference type="AlphaFoldDB" id="A0A1E4R5Y8"/>
<dbReference type="InterPro" id="IPR021321">
    <property type="entry name" value="DUF2922"/>
</dbReference>
<dbReference type="Proteomes" id="UP000094784">
    <property type="component" value="Unassembled WGS sequence"/>
</dbReference>
<sequence>MAQVLELQFATVDGKTSTLTIDAPKPAITAADIQKVMQTILAKNVFSGQAGSLAAIKGARIVDRQVTEFDVATE</sequence>
<dbReference type="EMBL" id="MECQ01000001">
    <property type="protein sequence ID" value="ODV55863.1"/>
    <property type="molecule type" value="Genomic_DNA"/>
</dbReference>
<name>A0A1E4R5Y8_9BACI</name>
<evidence type="ECO:0008006" key="3">
    <source>
        <dbReference type="Google" id="ProtNLM"/>
    </source>
</evidence>